<dbReference type="EMBL" id="CM026424">
    <property type="protein sequence ID" value="KAG0578800.1"/>
    <property type="molecule type" value="Genomic_DNA"/>
</dbReference>
<feature type="compositionally biased region" description="Polar residues" evidence="1">
    <location>
        <begin position="94"/>
        <end position="105"/>
    </location>
</feature>
<reference evidence="2" key="1">
    <citation type="submission" date="2020-06" db="EMBL/GenBank/DDBJ databases">
        <title>WGS assembly of Ceratodon purpureus strain R40.</title>
        <authorList>
            <person name="Carey S.B."/>
            <person name="Jenkins J."/>
            <person name="Shu S."/>
            <person name="Lovell J.T."/>
            <person name="Sreedasyam A."/>
            <person name="Maumus F."/>
            <person name="Tiley G.P."/>
            <person name="Fernandez-Pozo N."/>
            <person name="Barry K."/>
            <person name="Chen C."/>
            <person name="Wang M."/>
            <person name="Lipzen A."/>
            <person name="Daum C."/>
            <person name="Saski C.A."/>
            <person name="Payton A.C."/>
            <person name="Mcbreen J.C."/>
            <person name="Conrad R.E."/>
            <person name="Kollar L.M."/>
            <person name="Olsson S."/>
            <person name="Huttunen S."/>
            <person name="Landis J.B."/>
            <person name="Wickett N.J."/>
            <person name="Johnson M.G."/>
            <person name="Rensing S.A."/>
            <person name="Grimwood J."/>
            <person name="Schmutz J."/>
            <person name="Mcdaniel S.F."/>
        </authorList>
    </citation>
    <scope>NUCLEOTIDE SEQUENCE</scope>
    <source>
        <strain evidence="2">R40</strain>
    </source>
</reference>
<accession>A0A8T0I5B1</accession>
<feature type="compositionally biased region" description="Polar residues" evidence="1">
    <location>
        <begin position="134"/>
        <end position="164"/>
    </location>
</feature>
<dbReference type="AlphaFoldDB" id="A0A8T0I5B1"/>
<keyword evidence="3" id="KW-1185">Reference proteome</keyword>
<evidence type="ECO:0000313" key="2">
    <source>
        <dbReference type="EMBL" id="KAG0578800.1"/>
    </source>
</evidence>
<proteinExistence type="predicted"/>
<evidence type="ECO:0000256" key="1">
    <source>
        <dbReference type="SAM" id="MobiDB-lite"/>
    </source>
</evidence>
<protein>
    <submittedName>
        <fullName evidence="2">Uncharacterized protein</fullName>
    </submittedName>
</protein>
<gene>
    <name evidence="2" type="ORF">KC19_4G050500</name>
</gene>
<feature type="region of interest" description="Disordered" evidence="1">
    <location>
        <begin position="94"/>
        <end position="170"/>
    </location>
</feature>
<evidence type="ECO:0000313" key="3">
    <source>
        <dbReference type="Proteomes" id="UP000822688"/>
    </source>
</evidence>
<organism evidence="2 3">
    <name type="scientific">Ceratodon purpureus</name>
    <name type="common">Fire moss</name>
    <name type="synonym">Dicranum purpureum</name>
    <dbReference type="NCBI Taxonomy" id="3225"/>
    <lineage>
        <taxon>Eukaryota</taxon>
        <taxon>Viridiplantae</taxon>
        <taxon>Streptophyta</taxon>
        <taxon>Embryophyta</taxon>
        <taxon>Bryophyta</taxon>
        <taxon>Bryophytina</taxon>
        <taxon>Bryopsida</taxon>
        <taxon>Dicranidae</taxon>
        <taxon>Pseudoditrichales</taxon>
        <taxon>Ditrichaceae</taxon>
        <taxon>Ceratodon</taxon>
    </lineage>
</organism>
<dbReference type="Proteomes" id="UP000822688">
    <property type="component" value="Chromosome 4"/>
</dbReference>
<name>A0A8T0I5B1_CERPU</name>
<comment type="caution">
    <text evidence="2">The sequence shown here is derived from an EMBL/GenBank/DDBJ whole genome shotgun (WGS) entry which is preliminary data.</text>
</comment>
<feature type="compositionally biased region" description="Polar residues" evidence="1">
    <location>
        <begin position="114"/>
        <end position="126"/>
    </location>
</feature>
<sequence>MAAWSSHLALTLPGKHHCMQGFHTAYCTRPAHAHTHRRCGQACWTNSSQTTSHYFTCYLPPSCTDATRNHISSNVVNTWSRIFINFTNTTTPAKFTSHSTSSAKTPTLLPRHLNSPTIKLTLSRVQTPRRAGETSPNADEPNSPQPQPNLQTPNATTHKNNPLKNQLPPHTHIHTHIHMHTLSKTLVLKN</sequence>